<sequence>MSSFLWPTGSEKQGAVRGKVSANSNAKSRTLMAAAPELPLRQATRSRLSPTDPLIHQRKAREAPSVPSSSLLGSSFSKGGKNAS</sequence>
<organism evidence="2 3">
    <name type="scientific">Sphagnum jensenii</name>
    <dbReference type="NCBI Taxonomy" id="128206"/>
    <lineage>
        <taxon>Eukaryota</taxon>
        <taxon>Viridiplantae</taxon>
        <taxon>Streptophyta</taxon>
        <taxon>Embryophyta</taxon>
        <taxon>Bryophyta</taxon>
        <taxon>Sphagnophytina</taxon>
        <taxon>Sphagnopsida</taxon>
        <taxon>Sphagnales</taxon>
        <taxon>Sphagnaceae</taxon>
        <taxon>Sphagnum</taxon>
    </lineage>
</organism>
<evidence type="ECO:0000313" key="3">
    <source>
        <dbReference type="Proteomes" id="UP001497522"/>
    </source>
</evidence>
<dbReference type="Proteomes" id="UP001497522">
    <property type="component" value="Chromosome 11"/>
</dbReference>
<reference evidence="2" key="1">
    <citation type="submission" date="2024-03" db="EMBL/GenBank/DDBJ databases">
        <authorList>
            <consortium name="ELIXIR-Norway"/>
            <consortium name="Elixir Norway"/>
        </authorList>
    </citation>
    <scope>NUCLEOTIDE SEQUENCE</scope>
</reference>
<keyword evidence="3" id="KW-1185">Reference proteome</keyword>
<proteinExistence type="predicted"/>
<feature type="region of interest" description="Disordered" evidence="1">
    <location>
        <begin position="1"/>
        <end position="84"/>
    </location>
</feature>
<dbReference type="EMBL" id="OZ023712">
    <property type="protein sequence ID" value="CAK9860653.1"/>
    <property type="molecule type" value="Genomic_DNA"/>
</dbReference>
<feature type="compositionally biased region" description="Low complexity" evidence="1">
    <location>
        <begin position="68"/>
        <end position="84"/>
    </location>
</feature>
<accession>A0ABP1ADW1</accession>
<name>A0ABP1ADW1_9BRYO</name>
<gene>
    <name evidence="2" type="ORF">CSSPJE1EN2_LOCUS3648</name>
</gene>
<evidence type="ECO:0000256" key="1">
    <source>
        <dbReference type="SAM" id="MobiDB-lite"/>
    </source>
</evidence>
<protein>
    <submittedName>
        <fullName evidence="2">Uncharacterized protein</fullName>
    </submittedName>
</protein>
<evidence type="ECO:0000313" key="2">
    <source>
        <dbReference type="EMBL" id="CAK9860653.1"/>
    </source>
</evidence>